<proteinExistence type="predicted"/>
<keyword evidence="2" id="KW-0378">Hydrolase</keyword>
<dbReference type="InterPro" id="IPR012334">
    <property type="entry name" value="Pectin_lyas_fold"/>
</dbReference>
<dbReference type="EMBL" id="JBBLZC010000120">
    <property type="protein sequence ID" value="MEK0086257.1"/>
    <property type="molecule type" value="Genomic_DNA"/>
</dbReference>
<reference evidence="2 3" key="1">
    <citation type="submission" date="2024-01" db="EMBL/GenBank/DDBJ databases">
        <title>Multi-omics insights into the function and evolution of sodium benzoate biodegradation pathways in Benzoatithermus flavus gen. nov., sp. nov. from hot spring.</title>
        <authorList>
            <person name="Hu C.-J."/>
            <person name="Li W.-J."/>
        </authorList>
    </citation>
    <scope>NUCLEOTIDE SEQUENCE [LARGE SCALE GENOMIC DNA]</scope>
    <source>
        <strain evidence="2 3">SYSU G07066</strain>
    </source>
</reference>
<evidence type="ECO:0000259" key="1">
    <source>
        <dbReference type="Pfam" id="PF12708"/>
    </source>
</evidence>
<comment type="caution">
    <text evidence="2">The sequence shown here is derived from an EMBL/GenBank/DDBJ whole genome shotgun (WGS) entry which is preliminary data.</text>
</comment>
<organism evidence="2 3">
    <name type="scientific">Benzoatithermus flavus</name>
    <dbReference type="NCBI Taxonomy" id="3108223"/>
    <lineage>
        <taxon>Bacteria</taxon>
        <taxon>Pseudomonadati</taxon>
        <taxon>Pseudomonadota</taxon>
        <taxon>Alphaproteobacteria</taxon>
        <taxon>Geminicoccales</taxon>
        <taxon>Geminicoccaceae</taxon>
        <taxon>Benzoatithermus</taxon>
    </lineage>
</organism>
<keyword evidence="3" id="KW-1185">Reference proteome</keyword>
<protein>
    <submittedName>
        <fullName evidence="2">Glycosyl hydrolase family 28-related protein</fullName>
    </submittedName>
</protein>
<name>A0ABU8XYG2_9PROT</name>
<sequence>MSVQGLLAFLETKILRKKVFDLEKESLKYLNIRYFGAKTEAEGSLDASFEIQMALDVAKSQGGGVVYVPEGTWLLANPVLIPSNVT</sequence>
<dbReference type="Pfam" id="PF12708">
    <property type="entry name" value="Pect-lyase_RHGA_epim"/>
    <property type="match status" value="1"/>
</dbReference>
<accession>A0ABU8XYG2</accession>
<dbReference type="Gene3D" id="2.160.20.10">
    <property type="entry name" value="Single-stranded right-handed beta-helix, Pectin lyase-like"/>
    <property type="match status" value="1"/>
</dbReference>
<dbReference type="InterPro" id="IPR024535">
    <property type="entry name" value="RHGA/B-epi-like_pectate_lyase"/>
</dbReference>
<dbReference type="Proteomes" id="UP001375743">
    <property type="component" value="Unassembled WGS sequence"/>
</dbReference>
<gene>
    <name evidence="2" type="ORF">U1T56_24245</name>
</gene>
<evidence type="ECO:0000313" key="2">
    <source>
        <dbReference type="EMBL" id="MEK0086257.1"/>
    </source>
</evidence>
<feature type="domain" description="Rhamnogalacturonase A/B/Epimerase-like pectate lyase" evidence="1">
    <location>
        <begin position="30"/>
        <end position="86"/>
    </location>
</feature>
<feature type="non-terminal residue" evidence="2">
    <location>
        <position position="86"/>
    </location>
</feature>
<dbReference type="RefSeq" id="WP_418162074.1">
    <property type="nucleotide sequence ID" value="NZ_JBBLZC010000120.1"/>
</dbReference>
<dbReference type="GO" id="GO:0016787">
    <property type="term" value="F:hydrolase activity"/>
    <property type="evidence" value="ECO:0007669"/>
    <property type="project" value="UniProtKB-KW"/>
</dbReference>
<dbReference type="InterPro" id="IPR011050">
    <property type="entry name" value="Pectin_lyase_fold/virulence"/>
</dbReference>
<dbReference type="SUPFAM" id="SSF51126">
    <property type="entry name" value="Pectin lyase-like"/>
    <property type="match status" value="1"/>
</dbReference>
<evidence type="ECO:0000313" key="3">
    <source>
        <dbReference type="Proteomes" id="UP001375743"/>
    </source>
</evidence>